<organism evidence="2 3">
    <name type="scientific">Spiroplasma kunkelii CR2-3x</name>
    <dbReference type="NCBI Taxonomy" id="273035"/>
    <lineage>
        <taxon>Bacteria</taxon>
        <taxon>Bacillati</taxon>
        <taxon>Mycoplasmatota</taxon>
        <taxon>Mollicutes</taxon>
        <taxon>Entomoplasmatales</taxon>
        <taxon>Spiroplasmataceae</taxon>
        <taxon>Spiroplasma</taxon>
    </lineage>
</organism>
<name>A0A0K2JFM3_SPIKU</name>
<dbReference type="RefSeq" id="WP_053390678.1">
    <property type="nucleotide sequence ID" value="NZ_CP010899.1"/>
</dbReference>
<sequence>MFKWNPRVHFYLRLGALIILSLFLLLDLIMAIYYPQPKFAHLGYSERISNYYSFFTTQTNYIVALYFFLYLFESKFKNTKPHYVIQLAVTTYITITMLVFWVGIVGQKNQAAQYRPYHWVATVILHLVMPVIMITSYVLTAGDHYYHYEEHHKKYLWLIMLYMVAYLIIILIRGTYRHLDGKDPRILFPYFFLNYFKLGGDFMVATALVVICVVSVSLQYFYIFINNLLYFRYYRNKNVKIVSIQYVMKTNKFTIIGFIIGIIVLVFNIIIDIIVLDRAIIYDNFFPQQSSNIESMIRYDFIEYYNIDSRVLIAFICIAIFALIGFIFCFIFALKGKIGARLAGALLMITLMFFTWIWIIGPVFCLTVGLILFNGREKITEITLVEAHNLRWLKKAAKAQKKVKK</sequence>
<dbReference type="STRING" id="273035.SKUN_00478"/>
<feature type="transmembrane region" description="Helical" evidence="1">
    <location>
        <begin position="253"/>
        <end position="276"/>
    </location>
</feature>
<keyword evidence="3" id="KW-1185">Reference proteome</keyword>
<dbReference type="OrthoDB" id="390280at2"/>
<keyword evidence="1" id="KW-0472">Membrane</keyword>
<feature type="transmembrane region" description="Helical" evidence="1">
    <location>
        <begin position="84"/>
        <end position="105"/>
    </location>
</feature>
<feature type="transmembrane region" description="Helical" evidence="1">
    <location>
        <begin position="202"/>
        <end position="225"/>
    </location>
</feature>
<feature type="transmembrane region" description="Helical" evidence="1">
    <location>
        <begin position="117"/>
        <end position="139"/>
    </location>
</feature>
<dbReference type="EMBL" id="CP010899">
    <property type="protein sequence ID" value="ALA97380.1"/>
    <property type="molecule type" value="Genomic_DNA"/>
</dbReference>
<evidence type="ECO:0000256" key="1">
    <source>
        <dbReference type="SAM" id="Phobius"/>
    </source>
</evidence>
<accession>A0A0K2JFM3</accession>
<evidence type="ECO:0000313" key="3">
    <source>
        <dbReference type="Proteomes" id="UP000062963"/>
    </source>
</evidence>
<protein>
    <submittedName>
        <fullName evidence="2">Putative transmembrane protein</fullName>
    </submittedName>
</protein>
<keyword evidence="1" id="KW-1133">Transmembrane helix</keyword>
<proteinExistence type="predicted"/>
<dbReference type="AlphaFoldDB" id="A0A0K2JFM3"/>
<dbReference type="PATRIC" id="fig|273035.7.peg.566"/>
<feature type="transmembrane region" description="Helical" evidence="1">
    <location>
        <begin position="346"/>
        <end position="373"/>
    </location>
</feature>
<evidence type="ECO:0000313" key="2">
    <source>
        <dbReference type="EMBL" id="ALA97380.1"/>
    </source>
</evidence>
<gene>
    <name evidence="2" type="ORF">SKUN_00478</name>
</gene>
<dbReference type="Proteomes" id="UP000062963">
    <property type="component" value="Chromosome"/>
</dbReference>
<feature type="transmembrane region" description="Helical" evidence="1">
    <location>
        <begin position="54"/>
        <end position="72"/>
    </location>
</feature>
<feature type="transmembrane region" description="Helical" evidence="1">
    <location>
        <begin position="155"/>
        <end position="176"/>
    </location>
</feature>
<feature type="transmembrane region" description="Helical" evidence="1">
    <location>
        <begin position="12"/>
        <end position="34"/>
    </location>
</feature>
<reference evidence="2 3" key="1">
    <citation type="journal article" date="2015" name="Genome Announc.">
        <title>Complete Genome Sequence of Spiroplasma kunkelii Strain CR2-3x, Causal Agent of Corn Stunt Disease in Zea mays L.</title>
        <authorList>
            <person name="Davis R.E."/>
            <person name="Shao J."/>
            <person name="Dally E.L."/>
            <person name="Zhao Y."/>
            <person name="Gasparich G.E."/>
            <person name="Gaynor B.J."/>
            <person name="Athey J.C."/>
            <person name="Harrison N.A."/>
            <person name="Donofrio N."/>
        </authorList>
    </citation>
    <scope>NUCLEOTIDE SEQUENCE [LARGE SCALE GENOMIC DNA]</scope>
    <source>
        <strain evidence="2 3">CR2-3x</strain>
    </source>
</reference>
<keyword evidence="1 2" id="KW-0812">Transmembrane</keyword>
<feature type="transmembrane region" description="Helical" evidence="1">
    <location>
        <begin position="311"/>
        <end position="334"/>
    </location>
</feature>
<dbReference type="KEGG" id="skn:SKUN_00478"/>